<accession>A0A1W6M9S3</accession>
<dbReference type="PANTHER" id="PTHR35868:SF4">
    <property type="entry name" value="DUF2804 DOMAIN-CONTAINING PROTEIN"/>
    <property type="match status" value="1"/>
</dbReference>
<dbReference type="Pfam" id="PF10974">
    <property type="entry name" value="DUF2804"/>
    <property type="match status" value="1"/>
</dbReference>
<comment type="caution">
    <text evidence="1">The sequence shown here is derived from an EMBL/GenBank/DDBJ whole genome shotgun (WGS) entry which is preliminary data.</text>
</comment>
<gene>
    <name evidence="1" type="ORF">CRN52_18525</name>
</gene>
<dbReference type="EMBL" id="PDGH01000124">
    <property type="protein sequence ID" value="POB44596.1"/>
    <property type="molecule type" value="Genomic_DNA"/>
</dbReference>
<dbReference type="RefSeq" id="WP_085761635.1">
    <property type="nucleotide sequence ID" value="NZ_CP015513.1"/>
</dbReference>
<name>A0A1W6M9S3_VIBVL</name>
<protein>
    <submittedName>
        <fullName evidence="1">DUF2804 domain-containing protein</fullName>
    </submittedName>
</protein>
<evidence type="ECO:0000313" key="2">
    <source>
        <dbReference type="Proteomes" id="UP000237466"/>
    </source>
</evidence>
<dbReference type="AlphaFoldDB" id="A0A1W6M9S3"/>
<dbReference type="PANTHER" id="PTHR35868">
    <property type="entry name" value="DUF2804 DOMAIN-CONTAINING PROTEIN-RELATED"/>
    <property type="match status" value="1"/>
</dbReference>
<dbReference type="Proteomes" id="UP000237466">
    <property type="component" value="Unassembled WGS sequence"/>
</dbReference>
<reference evidence="1 2" key="1">
    <citation type="journal article" date="2018" name="Front. Microbiol.">
        <title>Phylogeny of Vibrio vulnificus from the Analysis of the Core-Genome: Implications for Intra-Species Taxonomy.</title>
        <authorList>
            <person name="Roig F.J."/>
            <person name="Gonzalez-Candelas F."/>
            <person name="Sanjuan E."/>
            <person name="Fouz B."/>
            <person name="Feil E.J."/>
            <person name="Llorens C."/>
            <person name="Baker-Austin C."/>
            <person name="Oliver J.D."/>
            <person name="Danin-Poleg Y."/>
            <person name="Gibas C.J."/>
            <person name="Kashi Y."/>
            <person name="Gulig P.A."/>
            <person name="Morrison S.S."/>
            <person name="Amaro C."/>
        </authorList>
    </citation>
    <scope>NUCLEOTIDE SEQUENCE [LARGE SCALE GENOMIC DNA]</scope>
    <source>
        <strain evidence="1 2">CECT4608</strain>
    </source>
</reference>
<evidence type="ECO:0000313" key="1">
    <source>
        <dbReference type="EMBL" id="POB44596.1"/>
    </source>
</evidence>
<proteinExistence type="predicted"/>
<sequence length="337" mass="38678">MNQAITAPETLIDSQGQPRYGHFEQMVRELAPEQFDYRNVMDKSASKLARYFHYKQFQFVSVVSERYLIGIAIADIRYLCSAFCYVVDLETGQLVEQNWLRPLFFDSSMQASPYEGKAHIANQALMFDIKQGQWRVVLNTKWVKANMVLLVENNERPLAMCTPTGYQGWTYTQKHNALKVGGELSVLGKAVELKTALAGYDFSAGYMRRETSWRWVSINTQQQGIRLGLNLAAGVNETGGCENVLWVEGERHFLPAVYFDFDRLKPNDAWRIYSADKRIDLTFTPMNCRKEKLNLLVLKSNFRQFVGHFDGVLKGDDGAEHRLENVLGLTEDHFACW</sequence>
<organism evidence="1 2">
    <name type="scientific">Vibrio vulnificus</name>
    <dbReference type="NCBI Taxonomy" id="672"/>
    <lineage>
        <taxon>Bacteria</taxon>
        <taxon>Pseudomonadati</taxon>
        <taxon>Pseudomonadota</taxon>
        <taxon>Gammaproteobacteria</taxon>
        <taxon>Vibrionales</taxon>
        <taxon>Vibrionaceae</taxon>
        <taxon>Vibrio</taxon>
    </lineage>
</organism>
<dbReference type="InterPro" id="IPR021243">
    <property type="entry name" value="DUF2804"/>
</dbReference>